<protein>
    <submittedName>
        <fullName evidence="8">Uncharacterized protein LOC102370578 isoform X1</fullName>
    </submittedName>
</protein>
<evidence type="ECO:0000256" key="5">
    <source>
        <dbReference type="SAM" id="Phobius"/>
    </source>
</evidence>
<dbReference type="KEGG" id="asn:102370578"/>
<feature type="compositionally biased region" description="Polar residues" evidence="4">
    <location>
        <begin position="277"/>
        <end position="300"/>
    </location>
</feature>
<keyword evidence="2" id="KW-0547">Nucleotide-binding</keyword>
<reference evidence="8" key="1">
    <citation type="submission" date="2025-08" db="UniProtKB">
        <authorList>
            <consortium name="RefSeq"/>
        </authorList>
    </citation>
    <scope>IDENTIFICATION</scope>
</reference>
<dbReference type="FunFam" id="3.40.50.300:FF:000366">
    <property type="entry name" value="GTPase, IMAP family member 2"/>
    <property type="match status" value="1"/>
</dbReference>
<dbReference type="eggNOG" id="ENOG502RB0C">
    <property type="taxonomic scope" value="Eukaryota"/>
</dbReference>
<dbReference type="InterPro" id="IPR006703">
    <property type="entry name" value="G_AIG1"/>
</dbReference>
<keyword evidence="5" id="KW-1133">Transmembrane helix</keyword>
<evidence type="ECO:0000256" key="4">
    <source>
        <dbReference type="SAM" id="MobiDB-lite"/>
    </source>
</evidence>
<proteinExistence type="inferred from homology"/>
<feature type="transmembrane region" description="Helical" evidence="5">
    <location>
        <begin position="576"/>
        <end position="596"/>
    </location>
</feature>
<organism evidence="7 8">
    <name type="scientific">Alligator sinensis</name>
    <name type="common">Chinese alligator</name>
    <dbReference type="NCBI Taxonomy" id="38654"/>
    <lineage>
        <taxon>Eukaryota</taxon>
        <taxon>Metazoa</taxon>
        <taxon>Chordata</taxon>
        <taxon>Craniata</taxon>
        <taxon>Vertebrata</taxon>
        <taxon>Euteleostomi</taxon>
        <taxon>Archelosauria</taxon>
        <taxon>Archosauria</taxon>
        <taxon>Crocodylia</taxon>
        <taxon>Alligatoridae</taxon>
        <taxon>Alligatorinae</taxon>
        <taxon>Alligator</taxon>
    </lineage>
</organism>
<name>A0A1U8DHA4_ALLSI</name>
<feature type="region of interest" description="Disordered" evidence="4">
    <location>
        <begin position="34"/>
        <end position="344"/>
    </location>
</feature>
<accession>A0A1U8DHA4</accession>
<feature type="domain" description="AIG1-type G" evidence="6">
    <location>
        <begin position="345"/>
        <end position="548"/>
    </location>
</feature>
<keyword evidence="7" id="KW-1185">Reference proteome</keyword>
<dbReference type="OrthoDB" id="8954335at2759"/>
<dbReference type="RefSeq" id="XP_014380602.1">
    <property type="nucleotide sequence ID" value="XM_014525116.2"/>
</dbReference>
<dbReference type="PANTHER" id="PTHR10903">
    <property type="entry name" value="GTPASE, IMAP FAMILY MEMBER-RELATED"/>
    <property type="match status" value="1"/>
</dbReference>
<evidence type="ECO:0000313" key="8">
    <source>
        <dbReference type="RefSeq" id="XP_014380602.1"/>
    </source>
</evidence>
<keyword evidence="5" id="KW-0472">Membrane</keyword>
<dbReference type="InterPro" id="IPR027417">
    <property type="entry name" value="P-loop_NTPase"/>
</dbReference>
<dbReference type="STRING" id="38654.A0A1U8DHA4"/>
<evidence type="ECO:0000256" key="1">
    <source>
        <dbReference type="ARBA" id="ARBA00008535"/>
    </source>
</evidence>
<keyword evidence="5" id="KW-0812">Transmembrane</keyword>
<evidence type="ECO:0000256" key="2">
    <source>
        <dbReference type="ARBA" id="ARBA00022741"/>
    </source>
</evidence>
<comment type="similarity">
    <text evidence="1">Belongs to the TRAFAC class TrmE-Era-EngA-EngB-Septin-like GTPase superfamily. AIG1/Toc34/Toc159-like paraseptin GTPase family. IAN subfamily.</text>
</comment>
<dbReference type="InParanoid" id="A0A1U8DHA4"/>
<dbReference type="CDD" id="cd01852">
    <property type="entry name" value="AIG1"/>
    <property type="match status" value="1"/>
</dbReference>
<dbReference type="Pfam" id="PF04548">
    <property type="entry name" value="AIG1"/>
    <property type="match status" value="1"/>
</dbReference>
<evidence type="ECO:0000313" key="7">
    <source>
        <dbReference type="Proteomes" id="UP000189705"/>
    </source>
</evidence>
<dbReference type="GO" id="GO:0005525">
    <property type="term" value="F:GTP binding"/>
    <property type="evidence" value="ECO:0007669"/>
    <property type="project" value="UniProtKB-KW"/>
</dbReference>
<dbReference type="Proteomes" id="UP000189705">
    <property type="component" value="Unplaced"/>
</dbReference>
<dbReference type="GeneID" id="102370578"/>
<keyword evidence="3" id="KW-0342">GTP-binding</keyword>
<dbReference type="InterPro" id="IPR045058">
    <property type="entry name" value="GIMA/IAN/Toc"/>
</dbReference>
<gene>
    <name evidence="8" type="primary">LOC102370578</name>
</gene>
<dbReference type="PROSITE" id="PS51720">
    <property type="entry name" value="G_AIG1"/>
    <property type="match status" value="1"/>
</dbReference>
<evidence type="ECO:0000256" key="3">
    <source>
        <dbReference type="ARBA" id="ARBA00023134"/>
    </source>
</evidence>
<feature type="compositionally biased region" description="Polar residues" evidence="4">
    <location>
        <begin position="89"/>
        <end position="111"/>
    </location>
</feature>
<dbReference type="SUPFAM" id="SSF52540">
    <property type="entry name" value="P-loop containing nucleoside triphosphate hydrolases"/>
    <property type="match status" value="1"/>
</dbReference>
<dbReference type="AlphaFoldDB" id="A0A1U8DHA4"/>
<feature type="compositionally biased region" description="Polar residues" evidence="4">
    <location>
        <begin position="234"/>
        <end position="249"/>
    </location>
</feature>
<feature type="compositionally biased region" description="Basic and acidic residues" evidence="4">
    <location>
        <begin position="45"/>
        <end position="63"/>
    </location>
</feature>
<dbReference type="Gene3D" id="3.40.50.300">
    <property type="entry name" value="P-loop containing nucleotide triphosphate hydrolases"/>
    <property type="match status" value="1"/>
</dbReference>
<sequence length="597" mass="65132">MKPEFETPVKLKAQHCSLLPAGADPQRENLNKDFHLGKEMPNYDSLEKTEGGKIEEKKPRAEEGAFSGNAPETPHSPDCDTLVPDVTLGKSQEMSHSPDSDTSVIDLTSGKSPKMPHSLDSETLLPDITSGSAHEKPQSQSCDTLVPDLNLGNGHEMPHSPDCDTLVPDITSGKSQEMPHSPDSDTSVIDLTSGEAQEMPHEPDSDTPVPDLTSGEAQEMPQEPDSDTPVPDLTSGNAHETLQSLNSDTLVPDLTLGNGHEMSHSPDCDTLVPDITSGKSQEMSHSLDSDTSVIDLTSGNAHEMPHSPDYDTLVPDVTSGEAQEMPHESESDTPVPDLTSGDHRNSELRIILVGKSGGGRSATGNTLLGQNLFKSQLGAKAVTMRCEKGQGRRKEQGIMVIDTPDLFNPHSCNAEIYEEVKHCLALSQPGPHAVVLVTQLGRYTEEDKAAVKRVQDVFGKEVLKHTIILFTRKEDLGNGSLKEYVTQLRNKDLQALIRKCGERFCAFNNRATGEEQNEQANELMDMIQRMVQQNGGGYYSNKMHLEPSITEERLRDHMKGCNIARVQAEKCISKKYLGVLFAICVAVLIVLLLVFLL</sequence>
<dbReference type="PANTHER" id="PTHR10903:SF73">
    <property type="entry name" value="GTPASE IMAP FAMILY MEMBER 8"/>
    <property type="match status" value="1"/>
</dbReference>
<evidence type="ECO:0000259" key="6">
    <source>
        <dbReference type="PROSITE" id="PS51720"/>
    </source>
</evidence>